<protein>
    <submittedName>
        <fullName evidence="2">Plant lipid transfer/seed storage/trypsin-alpha amylase inhibitor; Pistil-specific extensin</fullName>
    </submittedName>
</protein>
<keyword evidence="1" id="KW-0812">Transmembrane</keyword>
<evidence type="ECO:0000313" key="3">
    <source>
        <dbReference type="Proteomes" id="UP000011115"/>
    </source>
</evidence>
<dbReference type="HOGENOM" id="CLU_2214683_0_0_1"/>
<evidence type="ECO:0000313" key="2">
    <source>
        <dbReference type="EnsemblPlants" id="PGSC0003DMT400091614"/>
    </source>
</evidence>
<dbReference type="Gramene" id="PGSC0003DMT400091614">
    <property type="protein sequence ID" value="PGSC0003DMT400091614"/>
    <property type="gene ID" value="PGSC0003DMG400041185"/>
</dbReference>
<dbReference type="AlphaFoldDB" id="M1DN09"/>
<feature type="transmembrane region" description="Helical" evidence="1">
    <location>
        <begin position="6"/>
        <end position="30"/>
    </location>
</feature>
<name>M1DN09_SOLTU</name>
<keyword evidence="1" id="KW-1133">Transmembrane helix</keyword>
<organism evidence="2 3">
    <name type="scientific">Solanum tuberosum</name>
    <name type="common">Potato</name>
    <dbReference type="NCBI Taxonomy" id="4113"/>
    <lineage>
        <taxon>Eukaryota</taxon>
        <taxon>Viridiplantae</taxon>
        <taxon>Streptophyta</taxon>
        <taxon>Embryophyta</taxon>
        <taxon>Tracheophyta</taxon>
        <taxon>Spermatophyta</taxon>
        <taxon>Magnoliopsida</taxon>
        <taxon>eudicotyledons</taxon>
        <taxon>Gunneridae</taxon>
        <taxon>Pentapetalae</taxon>
        <taxon>asterids</taxon>
        <taxon>lamiids</taxon>
        <taxon>Solanales</taxon>
        <taxon>Solanaceae</taxon>
        <taxon>Solanoideae</taxon>
        <taxon>Solaneae</taxon>
        <taxon>Solanum</taxon>
    </lineage>
</organism>
<dbReference type="OMA" id="DYMPMIV"/>
<sequence length="107" mass="10488">MDYMPMIVGILSIFLTIIMTILCAICVICLNARKQIKEKRVGVVEIGCGTDGLRTALVICLSGAGGAAVADGTVVETVVGSADTVKEGCCFGGGADGGGGCGGCGGG</sequence>
<keyword evidence="1" id="KW-0472">Membrane</keyword>
<keyword evidence="3" id="KW-1185">Reference proteome</keyword>
<dbReference type="Proteomes" id="UP000011115">
    <property type="component" value="Unassembled WGS sequence"/>
</dbReference>
<dbReference type="InParanoid" id="M1DN09"/>
<reference evidence="2" key="2">
    <citation type="submission" date="2015-06" db="UniProtKB">
        <authorList>
            <consortium name="EnsemblPlants"/>
        </authorList>
    </citation>
    <scope>IDENTIFICATION</scope>
    <source>
        <strain evidence="2">DM1-3 516 R44</strain>
    </source>
</reference>
<dbReference type="EnsemblPlants" id="PGSC0003DMT400091614">
    <property type="protein sequence ID" value="PGSC0003DMT400091614"/>
    <property type="gene ID" value="PGSC0003DMG400041185"/>
</dbReference>
<accession>M1DN09</accession>
<reference evidence="3" key="1">
    <citation type="journal article" date="2011" name="Nature">
        <title>Genome sequence and analysis of the tuber crop potato.</title>
        <authorList>
            <consortium name="The Potato Genome Sequencing Consortium"/>
        </authorList>
    </citation>
    <scope>NUCLEOTIDE SEQUENCE [LARGE SCALE GENOMIC DNA]</scope>
    <source>
        <strain evidence="3">cv. DM1-3 516 R44</strain>
    </source>
</reference>
<dbReference type="PaxDb" id="4113-PGSC0003DMT400091614"/>
<proteinExistence type="predicted"/>
<evidence type="ECO:0000256" key="1">
    <source>
        <dbReference type="SAM" id="Phobius"/>
    </source>
</evidence>